<evidence type="ECO:0000313" key="2">
    <source>
        <dbReference type="Proteomes" id="UP000325315"/>
    </source>
</evidence>
<protein>
    <submittedName>
        <fullName evidence="1">Reverse transcriptase</fullName>
    </submittedName>
</protein>
<name>A0A5B6WF81_9ROSI</name>
<accession>A0A5B6WF81</accession>
<keyword evidence="2" id="KW-1185">Reference proteome</keyword>
<dbReference type="OrthoDB" id="1166703at2759"/>
<reference evidence="2" key="1">
    <citation type="journal article" date="2019" name="Plant Biotechnol. J.">
        <title>Genome sequencing of the Australian wild diploid species Gossypium australe highlights disease resistance and delayed gland morphogenesis.</title>
        <authorList>
            <person name="Cai Y."/>
            <person name="Cai X."/>
            <person name="Wang Q."/>
            <person name="Wang P."/>
            <person name="Zhang Y."/>
            <person name="Cai C."/>
            <person name="Xu Y."/>
            <person name="Wang K."/>
            <person name="Zhou Z."/>
            <person name="Wang C."/>
            <person name="Geng S."/>
            <person name="Li B."/>
            <person name="Dong Q."/>
            <person name="Hou Y."/>
            <person name="Wang H."/>
            <person name="Ai P."/>
            <person name="Liu Z."/>
            <person name="Yi F."/>
            <person name="Sun M."/>
            <person name="An G."/>
            <person name="Cheng J."/>
            <person name="Zhang Y."/>
            <person name="Shi Q."/>
            <person name="Xie Y."/>
            <person name="Shi X."/>
            <person name="Chang Y."/>
            <person name="Huang F."/>
            <person name="Chen Y."/>
            <person name="Hong S."/>
            <person name="Mi L."/>
            <person name="Sun Q."/>
            <person name="Zhang L."/>
            <person name="Zhou B."/>
            <person name="Peng R."/>
            <person name="Zhang X."/>
            <person name="Liu F."/>
        </authorList>
    </citation>
    <scope>NUCLEOTIDE SEQUENCE [LARGE SCALE GENOMIC DNA]</scope>
    <source>
        <strain evidence="2">cv. PA1801</strain>
    </source>
</reference>
<keyword evidence="1" id="KW-0548">Nucleotidyltransferase</keyword>
<dbReference type="AlphaFoldDB" id="A0A5B6WF81"/>
<evidence type="ECO:0000313" key="1">
    <source>
        <dbReference type="EMBL" id="KAA3479817.1"/>
    </source>
</evidence>
<dbReference type="PANTHER" id="PTHR33116:SF86">
    <property type="entry name" value="REVERSE TRANSCRIPTASE DOMAIN-CONTAINING PROTEIN"/>
    <property type="match status" value="1"/>
</dbReference>
<dbReference type="PANTHER" id="PTHR33116">
    <property type="entry name" value="REVERSE TRANSCRIPTASE ZINC-BINDING DOMAIN-CONTAINING PROTEIN-RELATED-RELATED"/>
    <property type="match status" value="1"/>
</dbReference>
<dbReference type="Proteomes" id="UP000325315">
    <property type="component" value="Unassembled WGS sequence"/>
</dbReference>
<gene>
    <name evidence="1" type="ORF">EPI10_020298</name>
</gene>
<sequence length="133" mass="15110">MRCITSVVYTIVINGRHGEEFRPQRGLRQEEPLSQILMINCISQKGGKAFWDKEASIEGANNIKSVIKEYEKVSGQLVNFDKSLIYFSGNVDLETYEHVGGILGVRISNNPERYLGLPTVVKRRKKHAFVDIK</sequence>
<keyword evidence="1" id="KW-0695">RNA-directed DNA polymerase</keyword>
<organism evidence="1 2">
    <name type="scientific">Gossypium australe</name>
    <dbReference type="NCBI Taxonomy" id="47621"/>
    <lineage>
        <taxon>Eukaryota</taxon>
        <taxon>Viridiplantae</taxon>
        <taxon>Streptophyta</taxon>
        <taxon>Embryophyta</taxon>
        <taxon>Tracheophyta</taxon>
        <taxon>Spermatophyta</taxon>
        <taxon>Magnoliopsida</taxon>
        <taxon>eudicotyledons</taxon>
        <taxon>Gunneridae</taxon>
        <taxon>Pentapetalae</taxon>
        <taxon>rosids</taxon>
        <taxon>malvids</taxon>
        <taxon>Malvales</taxon>
        <taxon>Malvaceae</taxon>
        <taxon>Malvoideae</taxon>
        <taxon>Gossypium</taxon>
    </lineage>
</organism>
<proteinExistence type="predicted"/>
<dbReference type="EMBL" id="SMMG02000003">
    <property type="protein sequence ID" value="KAA3479817.1"/>
    <property type="molecule type" value="Genomic_DNA"/>
</dbReference>
<comment type="caution">
    <text evidence="1">The sequence shown here is derived from an EMBL/GenBank/DDBJ whole genome shotgun (WGS) entry which is preliminary data.</text>
</comment>
<dbReference type="GO" id="GO:0003964">
    <property type="term" value="F:RNA-directed DNA polymerase activity"/>
    <property type="evidence" value="ECO:0007669"/>
    <property type="project" value="UniProtKB-KW"/>
</dbReference>
<keyword evidence="1" id="KW-0808">Transferase</keyword>